<name>A0ABT1HBB1_9NOCA</name>
<reference evidence="2 3" key="1">
    <citation type="submission" date="2022-06" db="EMBL/GenBank/DDBJ databases">
        <title>Genomic Encyclopedia of Archaeal and Bacterial Type Strains, Phase II (KMG-II): from individual species to whole genera.</title>
        <authorList>
            <person name="Goeker M."/>
        </authorList>
    </citation>
    <scope>NUCLEOTIDE SEQUENCE [LARGE SCALE GENOMIC DNA]</scope>
    <source>
        <strain evidence="2 3">DSM 45037</strain>
    </source>
</reference>
<evidence type="ECO:0000256" key="1">
    <source>
        <dbReference type="SAM" id="Phobius"/>
    </source>
</evidence>
<dbReference type="RefSeq" id="WP_253656686.1">
    <property type="nucleotide sequence ID" value="NZ_JAMTCG010000018.1"/>
</dbReference>
<keyword evidence="1" id="KW-1133">Transmembrane helix</keyword>
<dbReference type="Proteomes" id="UP001205740">
    <property type="component" value="Unassembled WGS sequence"/>
</dbReference>
<evidence type="ECO:0000313" key="2">
    <source>
        <dbReference type="EMBL" id="MCP2163118.1"/>
    </source>
</evidence>
<dbReference type="EMBL" id="JAMTCG010000018">
    <property type="protein sequence ID" value="MCP2163118.1"/>
    <property type="molecule type" value="Genomic_DNA"/>
</dbReference>
<evidence type="ECO:0000313" key="3">
    <source>
        <dbReference type="Proteomes" id="UP001205740"/>
    </source>
</evidence>
<sequence>MRRSRGLSRWELIALAICAVVAVVLAVLVWRTDQPAEVSAADRAAAMAGAATQTVAAPDPRPLVLDNQRVLFLGDSFTEGTGANPLTRGYAYLAGEQLGGNFVVSGHSGSGYVKQGPKDGLTFGQALDTLPATPAP</sequence>
<accession>A0ABT1HBB1</accession>
<organism evidence="2 3">
    <name type="scientific">Williamsia serinedens</name>
    <dbReference type="NCBI Taxonomy" id="391736"/>
    <lineage>
        <taxon>Bacteria</taxon>
        <taxon>Bacillati</taxon>
        <taxon>Actinomycetota</taxon>
        <taxon>Actinomycetes</taxon>
        <taxon>Mycobacteriales</taxon>
        <taxon>Nocardiaceae</taxon>
        <taxon>Williamsia</taxon>
    </lineage>
</organism>
<proteinExistence type="predicted"/>
<feature type="transmembrane region" description="Helical" evidence="1">
    <location>
        <begin position="12"/>
        <end position="30"/>
    </location>
</feature>
<protein>
    <recommendedName>
        <fullName evidence="4">GDSL-like lipase/acylhydrolase family protein</fullName>
    </recommendedName>
</protein>
<keyword evidence="3" id="KW-1185">Reference proteome</keyword>
<dbReference type="SUPFAM" id="SSF52266">
    <property type="entry name" value="SGNH hydrolase"/>
    <property type="match status" value="1"/>
</dbReference>
<dbReference type="InterPro" id="IPR036514">
    <property type="entry name" value="SGNH_hydro_sf"/>
</dbReference>
<gene>
    <name evidence="2" type="ORF">LX12_004332</name>
</gene>
<evidence type="ECO:0008006" key="4">
    <source>
        <dbReference type="Google" id="ProtNLM"/>
    </source>
</evidence>
<comment type="caution">
    <text evidence="2">The sequence shown here is derived from an EMBL/GenBank/DDBJ whole genome shotgun (WGS) entry which is preliminary data.</text>
</comment>
<feature type="non-terminal residue" evidence="2">
    <location>
        <position position="136"/>
    </location>
</feature>
<keyword evidence="1" id="KW-0472">Membrane</keyword>
<dbReference type="Gene3D" id="3.40.50.1110">
    <property type="entry name" value="SGNH hydrolase"/>
    <property type="match status" value="1"/>
</dbReference>
<keyword evidence="1" id="KW-0812">Transmembrane</keyword>